<accession>A0A9Q0EN79</accession>
<feature type="compositionally biased region" description="Basic and acidic residues" evidence="1">
    <location>
        <begin position="417"/>
        <end position="434"/>
    </location>
</feature>
<feature type="region of interest" description="Disordered" evidence="1">
    <location>
        <begin position="1128"/>
        <end position="1155"/>
    </location>
</feature>
<dbReference type="Pfam" id="PF15232">
    <property type="entry name" value="DUF4585"/>
    <property type="match status" value="1"/>
</dbReference>
<dbReference type="PANTHER" id="PTHR33775:SF2">
    <property type="entry name" value="CARDIAC-ENRICHED FHL2-INTERACTING PROTEIN"/>
    <property type="match status" value="1"/>
</dbReference>
<feature type="compositionally biased region" description="Basic and acidic residues" evidence="1">
    <location>
        <begin position="2452"/>
        <end position="2464"/>
    </location>
</feature>
<feature type="compositionally biased region" description="Pro residues" evidence="1">
    <location>
        <begin position="2005"/>
        <end position="2020"/>
    </location>
</feature>
<dbReference type="Proteomes" id="UP001148018">
    <property type="component" value="Unassembled WGS sequence"/>
</dbReference>
<feature type="region of interest" description="Disordered" evidence="1">
    <location>
        <begin position="1206"/>
        <end position="1295"/>
    </location>
</feature>
<gene>
    <name evidence="3" type="ORF">NHX12_022210</name>
</gene>
<feature type="region of interest" description="Disordered" evidence="1">
    <location>
        <begin position="2452"/>
        <end position="2474"/>
    </location>
</feature>
<feature type="compositionally biased region" description="Basic residues" evidence="1">
    <location>
        <begin position="2104"/>
        <end position="2114"/>
    </location>
</feature>
<feature type="compositionally biased region" description="Basic and acidic residues" evidence="1">
    <location>
        <begin position="669"/>
        <end position="678"/>
    </location>
</feature>
<feature type="compositionally biased region" description="Polar residues" evidence="1">
    <location>
        <begin position="1219"/>
        <end position="1248"/>
    </location>
</feature>
<feature type="compositionally biased region" description="Polar residues" evidence="1">
    <location>
        <begin position="1128"/>
        <end position="1137"/>
    </location>
</feature>
<feature type="compositionally biased region" description="Basic and acidic residues" evidence="1">
    <location>
        <begin position="1552"/>
        <end position="1564"/>
    </location>
</feature>
<feature type="compositionally biased region" description="Polar residues" evidence="1">
    <location>
        <begin position="1502"/>
        <end position="1521"/>
    </location>
</feature>
<feature type="compositionally biased region" description="Basic and acidic residues" evidence="1">
    <location>
        <begin position="315"/>
        <end position="324"/>
    </location>
</feature>
<feature type="region of interest" description="Disordered" evidence="1">
    <location>
        <begin position="2266"/>
        <end position="2302"/>
    </location>
</feature>
<feature type="compositionally biased region" description="Basic and acidic residues" evidence="1">
    <location>
        <begin position="558"/>
        <end position="572"/>
    </location>
</feature>
<feature type="domain" description="DUF4585" evidence="2">
    <location>
        <begin position="2295"/>
        <end position="2346"/>
    </location>
</feature>
<feature type="region of interest" description="Disordered" evidence="1">
    <location>
        <begin position="2075"/>
        <end position="2210"/>
    </location>
</feature>
<feature type="compositionally biased region" description="Polar residues" evidence="1">
    <location>
        <begin position="378"/>
        <end position="400"/>
    </location>
</feature>
<dbReference type="GO" id="GO:0030018">
    <property type="term" value="C:Z disc"/>
    <property type="evidence" value="ECO:0007669"/>
    <property type="project" value="TreeGrafter"/>
</dbReference>
<feature type="region of interest" description="Disordered" evidence="1">
    <location>
        <begin position="221"/>
        <end position="275"/>
    </location>
</feature>
<dbReference type="OrthoDB" id="8945866at2759"/>
<evidence type="ECO:0000256" key="1">
    <source>
        <dbReference type="SAM" id="MobiDB-lite"/>
    </source>
</evidence>
<dbReference type="InterPro" id="IPR027838">
    <property type="entry name" value="DUF4585"/>
</dbReference>
<dbReference type="EMBL" id="JANIIK010000038">
    <property type="protein sequence ID" value="KAJ3610116.1"/>
    <property type="molecule type" value="Genomic_DNA"/>
</dbReference>
<feature type="compositionally biased region" description="Polar residues" evidence="1">
    <location>
        <begin position="577"/>
        <end position="588"/>
    </location>
</feature>
<feature type="compositionally biased region" description="Polar residues" evidence="1">
    <location>
        <begin position="1325"/>
        <end position="1344"/>
    </location>
</feature>
<proteinExistence type="predicted"/>
<feature type="compositionally biased region" description="Basic and acidic residues" evidence="1">
    <location>
        <begin position="1249"/>
        <end position="1259"/>
    </location>
</feature>
<dbReference type="PANTHER" id="PTHR33775">
    <property type="entry name" value="CARDIAC-ENRICHED FHL2-INTERACTING PROTEIN-RELATED"/>
    <property type="match status" value="1"/>
</dbReference>
<feature type="region of interest" description="Disordered" evidence="1">
    <location>
        <begin position="1866"/>
        <end position="2041"/>
    </location>
</feature>
<feature type="compositionally biased region" description="Basic and acidic residues" evidence="1">
    <location>
        <begin position="42"/>
        <end position="70"/>
    </location>
</feature>
<dbReference type="GO" id="GO:0070886">
    <property type="term" value="P:positive regulation of calcineurin-NFAT signaling cascade"/>
    <property type="evidence" value="ECO:0007669"/>
    <property type="project" value="TreeGrafter"/>
</dbReference>
<evidence type="ECO:0000313" key="3">
    <source>
        <dbReference type="EMBL" id="KAJ3610116.1"/>
    </source>
</evidence>
<feature type="region of interest" description="Disordered" evidence="1">
    <location>
        <begin position="1308"/>
        <end position="1356"/>
    </location>
</feature>
<feature type="compositionally biased region" description="Polar residues" evidence="1">
    <location>
        <begin position="1983"/>
        <end position="1995"/>
    </location>
</feature>
<feature type="compositionally biased region" description="Basic and acidic residues" evidence="1">
    <location>
        <begin position="1142"/>
        <end position="1151"/>
    </location>
</feature>
<organism evidence="3 4">
    <name type="scientific">Muraenolepis orangiensis</name>
    <name type="common">Patagonian moray cod</name>
    <dbReference type="NCBI Taxonomy" id="630683"/>
    <lineage>
        <taxon>Eukaryota</taxon>
        <taxon>Metazoa</taxon>
        <taxon>Chordata</taxon>
        <taxon>Craniata</taxon>
        <taxon>Vertebrata</taxon>
        <taxon>Euteleostomi</taxon>
        <taxon>Actinopterygii</taxon>
        <taxon>Neopterygii</taxon>
        <taxon>Teleostei</taxon>
        <taxon>Neoteleostei</taxon>
        <taxon>Acanthomorphata</taxon>
        <taxon>Zeiogadaria</taxon>
        <taxon>Gadariae</taxon>
        <taxon>Gadiformes</taxon>
        <taxon>Muraenolepidoidei</taxon>
        <taxon>Muraenolepididae</taxon>
        <taxon>Muraenolepis</taxon>
    </lineage>
</organism>
<reference evidence="3" key="1">
    <citation type="submission" date="2022-07" db="EMBL/GenBank/DDBJ databases">
        <title>Chromosome-level genome of Muraenolepis orangiensis.</title>
        <authorList>
            <person name="Kim J."/>
        </authorList>
    </citation>
    <scope>NUCLEOTIDE SEQUENCE</scope>
    <source>
        <strain evidence="3">KU_S4_2022</strain>
        <tissue evidence="3">Muscle</tissue>
    </source>
</reference>
<feature type="compositionally biased region" description="Polar residues" evidence="1">
    <location>
        <begin position="502"/>
        <end position="518"/>
    </location>
</feature>
<feature type="compositionally biased region" description="Basic and acidic residues" evidence="1">
    <location>
        <begin position="1268"/>
        <end position="1281"/>
    </location>
</feature>
<comment type="caution">
    <text evidence="3">The sequence shown here is derived from an EMBL/GenBank/DDBJ whole genome shotgun (WGS) entry which is preliminary data.</text>
</comment>
<keyword evidence="4" id="KW-1185">Reference proteome</keyword>
<feature type="region of interest" description="Disordered" evidence="1">
    <location>
        <begin position="1010"/>
        <end position="1030"/>
    </location>
</feature>
<sequence length="2491" mass="279217">MEDAVSCGATEEQKEPTTERMVGGQPHVEETITDKLNAVQSKDAHTQEEEEDRLVKTQQAEKDQGIKSQHNKDVLTMVGLKERSTAGEAEIEEAPKEWIKTIEISPDGNAKGEVLAWRELGAEPAKEGQKQAEQIPAGVIKTKQSELDAKAPSEHIKAQLSKTGMEKAKLPKMEETKAVHIKVDDGIKEKGKDELLRSEQINAEPSKVEKVKDLFRTKPVQAEKAKVSRETAKEEPNKAVTARDEQTNAEQARIERSQIEHAKAKRAISEKRMQHSVESLLIRKTEKEKLKQEPDKVEKVKMELAKAKAELAKVKDKMREEQKQKQSRHPIVSKLVDKYVLQEEKKPPQYQQRTEETPVRVPVDEYERLGEKYVFNKTALTNKIPITNPSSANDITSPSQEIERSPPHSDEGEEASDNNKPRDEEHPQGKAATKDKKRKPSVKHEELGENQYVYSESSKEFKLSNPNDSSSTLVTKQTEEICIDNNNKDKVMNAKPEPVSANVDSSQLRVFNMNPTKSFTHERKANPNKDTHSTPSRTLTHKERTQTKQQILTSKIKAHAEKEISAIKEKHSASGKGLQQRTPSQEGTKTLDKHIPSGHAPRDQQARVQVKSSLRNSVATPPVWSSNATMPPVLDSQVQKEEPLCVVKDTGTQQLKEVNQTKNNDNSNEELKQRENKPATKAMSQIKEQNPRSPGKEEVMRVNYIHQAAPQKPKADPPSKPEDEAHQTTDVAMWDTQEGPEFAPLMNLVLGQSEAPAAADDDSLQIMGIRVTVRARPETGSITDGNEAPEEAKIDSEANDNIKLPASLAFKTTKENIALRISNSLASQSTVGIEHTKVGANNHLENEPEESTDCLENKMADKRLTTHKESSLMRKTSHSHPVHQEDPVAATEDSSMVIKPAPNKPGKTQPILFKQGKITEKAKTETNLNKKCIEAKSKIKVNVEVGTDPSLAKETGLYSQMIPVKSDIKSCKMQSHPASLKCQVTDHVTSTKTDQVHDGGCVPLLVDKRTHPSLPEVDPEPQNSSSPNLKGYENVPISLGKQCTRTHSGENSPNEEHVHIGCIAIRVVQGEMEPDNKEKAVKELVETRNTERDKEDRATPLTPVKPFRQTNENAVQPVQHMTHDVFSLGSSNQSSKMTDSSETTREEDETHQQSCILEATVDDANNTKIQATEEDYFQFQGVTERHQELNNARLDGAGIQSLPKEHTEELGVPRASASGDVTSLPSEKVSVNTKLSSQQETKQVTNTDKVVDNARKTTMESDSATSESKSKSDKSELDSKKNIRLFPESQSNQRVTIEMGEDIQILKQAPQNTFHASGKERQSVRDSYTTRNNAVSASKEQPNLKQEAKSKPRVSTVPEISAIADYARLKVIAADDGPDKMQEFPPNKKEGFFPIIQSRHSRRPVFTEETPARQTVSKKTVSVEPELNHKINKEPKHLVFSTMEQDHKRTGMFKLRESVLSDAKTKEKGNAEIRPNPTETSRATPGDFLCCSQATVAGPELTNISQTNSQYSDQHNNSTTTERLKGSEVSTKHMAVPQKDNNSHQQAMFEEMSNREQNRGERSHATVNQAKAKENEEETAAKQRQENTIIQQIKEERTATVESLKREEMRAREREARVARIEEERREKQREAEQRAEEERTAQLLKEKAAQEEIEKKREEMEEKRAAEEERRMKRREERRKKETEERIATQIQEEMKRAKQREEERHAREEEARVAKEAEDKQRDKQRKEDRRVAQIQEERRTAQIEEERREKEEQEETTRREEEIRRVKHREIEQRIKEHEEMRAAELEERMKRKQEEAHRHEERPGESRKDEKQPAPVEADQPFPKHEEQQPFHTVEIEEEQPSQKVEQRKAALMMDALQYYAITSSANSKDKHPRSLVSPQRREESTRQESPLDESLSRPHAPSSPAPVPPRSTTSSPAPGPKPMMFRVKDNTLRASSLTKPVKPRLHKSFGEDFRVGSPQGDRRGSDRAEEEQVRARRSTGTPIHQDTVTRSNRHPSVKKSPPPQPQPPSFVPEPPAARAEYRPFSRRSMALDEEDSRSCISYMSEDVESFATSAADLADFRGFGEYDRPGSACSFSSDVSRSLGKPPSVPPKSDMALKRAQRLTTRRVKKELTKTPEEGPGPEENALRTPASSSSSSASELRSSYRHARASPHCSAPFSLSHAPASRAPSPRAEMPVANRYPHASPHAIGSVTSPHSGGPVSSPHAAMPVSIPVASPHATAPISFPVSSQHVAAPASLPLTSPRHALPASLPVAPQTIASTASSPVLRRRATPTGPVKQYHVEPGYSQSYPLTQPKVLQDPGSGQYYVVDMPVQVKTKTFFDPETGNYVQLNVRQSAHGGFRPLPQHTGYPQPQIPRLHVLSPARLYPQEADPGESYVVYPGYPPGPQSMPVSTLPPQRSFSGMSIPETLPQAPQSASQNYGYRSYNSEETPYMDTAYKTGTIYDANKVHHPSDKRPEGETPAPSGLQPHIITMSELEDFMDVSDW</sequence>
<feature type="compositionally biased region" description="Low complexity" evidence="1">
    <location>
        <begin position="2168"/>
        <end position="2178"/>
    </location>
</feature>
<dbReference type="InterPro" id="IPR052303">
    <property type="entry name" value="CEFIP"/>
</dbReference>
<feature type="compositionally biased region" description="Basic and acidic residues" evidence="1">
    <location>
        <begin position="1593"/>
        <end position="1816"/>
    </location>
</feature>
<protein>
    <recommendedName>
        <fullName evidence="2">DUF4585 domain-containing protein</fullName>
    </recommendedName>
</protein>
<feature type="region of interest" description="Disordered" evidence="1">
    <location>
        <begin position="39"/>
        <end position="70"/>
    </location>
</feature>
<feature type="region of interest" description="Disordered" evidence="1">
    <location>
        <begin position="1"/>
        <end position="25"/>
    </location>
</feature>
<name>A0A9Q0EN79_9TELE</name>
<evidence type="ECO:0000259" key="2">
    <source>
        <dbReference type="Pfam" id="PF15232"/>
    </source>
</evidence>
<evidence type="ECO:0000313" key="4">
    <source>
        <dbReference type="Proteomes" id="UP001148018"/>
    </source>
</evidence>
<feature type="compositionally biased region" description="Low complexity" evidence="1">
    <location>
        <begin position="2195"/>
        <end position="2210"/>
    </location>
</feature>
<feature type="compositionally biased region" description="Basic and acidic residues" evidence="1">
    <location>
        <begin position="335"/>
        <end position="371"/>
    </location>
</feature>
<feature type="region of interest" description="Disordered" evidence="1">
    <location>
        <begin position="315"/>
        <end position="697"/>
    </location>
</feature>
<feature type="compositionally biased region" description="Polar residues" evidence="1">
    <location>
        <begin position="650"/>
        <end position="666"/>
    </location>
</feature>
<feature type="compositionally biased region" description="Basic and acidic residues" evidence="1">
    <location>
        <begin position="519"/>
        <end position="532"/>
    </location>
</feature>
<feature type="region of interest" description="Disordered" evidence="1">
    <location>
        <begin position="1462"/>
        <end position="1486"/>
    </location>
</feature>
<feature type="compositionally biased region" description="Basic and acidic residues" evidence="1">
    <location>
        <begin position="1953"/>
        <end position="1979"/>
    </location>
</feature>
<feature type="compositionally biased region" description="Basic and acidic residues" evidence="1">
    <location>
        <begin position="589"/>
        <end position="605"/>
    </location>
</feature>
<feature type="compositionally biased region" description="Polar residues" evidence="1">
    <location>
        <begin position="464"/>
        <end position="476"/>
    </location>
</feature>
<feature type="compositionally biased region" description="Low complexity" evidence="1">
    <location>
        <begin position="2137"/>
        <end position="2147"/>
    </location>
</feature>
<feature type="compositionally biased region" description="Polar residues" evidence="1">
    <location>
        <begin position="682"/>
        <end position="692"/>
    </location>
</feature>
<feature type="region of interest" description="Disordered" evidence="1">
    <location>
        <begin position="1377"/>
        <end position="1411"/>
    </location>
</feature>
<feature type="region of interest" description="Disordered" evidence="1">
    <location>
        <begin position="1501"/>
        <end position="1853"/>
    </location>
</feature>
<feature type="compositionally biased region" description="Basic and acidic residues" evidence="1">
    <location>
        <begin position="401"/>
        <end position="410"/>
    </location>
</feature>
<feature type="compositionally biased region" description="Basic and acidic residues" evidence="1">
    <location>
        <begin position="1377"/>
        <end position="1391"/>
    </location>
</feature>
<feature type="compositionally biased region" description="Basic and acidic residues" evidence="1">
    <location>
        <begin position="1571"/>
        <end position="1585"/>
    </location>
</feature>
<feature type="compositionally biased region" description="Polar residues" evidence="1">
    <location>
        <begin position="606"/>
        <end position="629"/>
    </location>
</feature>
<feature type="compositionally biased region" description="Basic and acidic residues" evidence="1">
    <location>
        <begin position="1462"/>
        <end position="1471"/>
    </location>
</feature>
<feature type="region of interest" description="Disordered" evidence="1">
    <location>
        <begin position="870"/>
        <end position="893"/>
    </location>
</feature>